<dbReference type="GO" id="GO:0006354">
    <property type="term" value="P:DNA-templated transcription elongation"/>
    <property type="evidence" value="ECO:0007669"/>
    <property type="project" value="UniProtKB-UniRule"/>
</dbReference>
<dbReference type="FunFam" id="2.30.30.30:FF:000002">
    <property type="entry name" value="Transcription termination/antitermination factor NusG"/>
    <property type="match status" value="1"/>
</dbReference>
<comment type="similarity">
    <text evidence="5 7">Belongs to the NusG family.</text>
</comment>
<dbReference type="AlphaFoldDB" id="A0A4U1J729"/>
<dbReference type="InterPro" id="IPR043425">
    <property type="entry name" value="NusG-like"/>
</dbReference>
<feature type="domain" description="KOW" evidence="9">
    <location>
        <begin position="122"/>
        <end position="149"/>
    </location>
</feature>
<evidence type="ECO:0000256" key="3">
    <source>
        <dbReference type="ARBA" id="ARBA00023015"/>
    </source>
</evidence>
<dbReference type="SMART" id="SM00738">
    <property type="entry name" value="NGN"/>
    <property type="match status" value="1"/>
</dbReference>
<dbReference type="GO" id="GO:0031564">
    <property type="term" value="P:transcription antitermination"/>
    <property type="evidence" value="ECO:0007669"/>
    <property type="project" value="UniProtKB-UniRule"/>
</dbReference>
<dbReference type="InterPro" id="IPR036735">
    <property type="entry name" value="NGN_dom_sf"/>
</dbReference>
<evidence type="ECO:0000256" key="1">
    <source>
        <dbReference type="ARBA" id="ARBA00022472"/>
    </source>
</evidence>
<dbReference type="PRINTS" id="PR00338">
    <property type="entry name" value="NUSGTNSCPFCT"/>
</dbReference>
<organism evidence="10 11">
    <name type="scientific">Polyangium fumosum</name>
    <dbReference type="NCBI Taxonomy" id="889272"/>
    <lineage>
        <taxon>Bacteria</taxon>
        <taxon>Pseudomonadati</taxon>
        <taxon>Myxococcota</taxon>
        <taxon>Polyangia</taxon>
        <taxon>Polyangiales</taxon>
        <taxon>Polyangiaceae</taxon>
        <taxon>Polyangium</taxon>
    </lineage>
</organism>
<reference evidence="10 11" key="1">
    <citation type="submission" date="2019-04" db="EMBL/GenBank/DDBJ databases">
        <authorList>
            <person name="Li Y."/>
            <person name="Wang J."/>
        </authorList>
    </citation>
    <scope>NUCLEOTIDE SEQUENCE [LARGE SCALE GENOMIC DNA]</scope>
    <source>
        <strain evidence="10 11">DSM 14668</strain>
    </source>
</reference>
<evidence type="ECO:0000259" key="8">
    <source>
        <dbReference type="SMART" id="SM00738"/>
    </source>
</evidence>
<keyword evidence="3 5" id="KW-0805">Transcription regulation</keyword>
<dbReference type="Gene3D" id="3.30.70.940">
    <property type="entry name" value="NusG, N-terminal domain"/>
    <property type="match status" value="1"/>
</dbReference>
<dbReference type="GO" id="GO:0005829">
    <property type="term" value="C:cytosol"/>
    <property type="evidence" value="ECO:0007669"/>
    <property type="project" value="UniProtKB-ARBA"/>
</dbReference>
<dbReference type="InterPro" id="IPR008991">
    <property type="entry name" value="Translation_prot_SH3-like_sf"/>
</dbReference>
<dbReference type="OrthoDB" id="9809075at2"/>
<evidence type="ECO:0000256" key="7">
    <source>
        <dbReference type="RuleBase" id="RU000538"/>
    </source>
</evidence>
<keyword evidence="11" id="KW-1185">Reference proteome</keyword>
<dbReference type="InterPro" id="IPR014722">
    <property type="entry name" value="Rib_uL2_dom2"/>
</dbReference>
<dbReference type="GO" id="GO:0032784">
    <property type="term" value="P:regulation of DNA-templated transcription elongation"/>
    <property type="evidence" value="ECO:0007669"/>
    <property type="project" value="InterPro"/>
</dbReference>
<evidence type="ECO:0000313" key="10">
    <source>
        <dbReference type="EMBL" id="TKD03117.1"/>
    </source>
</evidence>
<keyword evidence="4 5" id="KW-0804">Transcription</keyword>
<proteinExistence type="inferred from homology"/>
<evidence type="ECO:0000256" key="2">
    <source>
        <dbReference type="ARBA" id="ARBA00022814"/>
    </source>
</evidence>
<dbReference type="Gene3D" id="2.30.30.30">
    <property type="match status" value="1"/>
</dbReference>
<dbReference type="InterPro" id="IPR001062">
    <property type="entry name" value="Transcrpt_antiterm_NusG"/>
</dbReference>
<evidence type="ECO:0000256" key="5">
    <source>
        <dbReference type="HAMAP-Rule" id="MF_00948"/>
    </source>
</evidence>
<name>A0A4U1J729_9BACT</name>
<accession>A0A4U1J729</accession>
<evidence type="ECO:0000256" key="6">
    <source>
        <dbReference type="NCBIfam" id="TIGR00922"/>
    </source>
</evidence>
<dbReference type="Pfam" id="PF00467">
    <property type="entry name" value="KOW"/>
    <property type="match status" value="1"/>
</dbReference>
<dbReference type="PANTHER" id="PTHR30265:SF2">
    <property type="entry name" value="TRANSCRIPTION TERMINATION_ANTITERMINATION PROTEIN NUSG"/>
    <property type="match status" value="1"/>
</dbReference>
<dbReference type="RefSeq" id="WP_136932097.1">
    <property type="nucleotide sequence ID" value="NZ_SSMQ01000032.1"/>
</dbReference>
<gene>
    <name evidence="5 10" type="primary">nusG</name>
    <name evidence="10" type="ORF">E8A74_27735</name>
</gene>
<dbReference type="Proteomes" id="UP000309215">
    <property type="component" value="Unassembled WGS sequence"/>
</dbReference>
<dbReference type="SUPFAM" id="SSF82679">
    <property type="entry name" value="N-utilization substance G protein NusG, N-terminal domain"/>
    <property type="match status" value="1"/>
</dbReference>
<dbReference type="CDD" id="cd09891">
    <property type="entry name" value="NGN_Bact_1"/>
    <property type="match status" value="1"/>
</dbReference>
<evidence type="ECO:0000259" key="9">
    <source>
        <dbReference type="SMART" id="SM00739"/>
    </source>
</evidence>
<dbReference type="CDD" id="cd06091">
    <property type="entry name" value="KOW_NusG"/>
    <property type="match status" value="1"/>
</dbReference>
<dbReference type="NCBIfam" id="TIGR00922">
    <property type="entry name" value="nusG"/>
    <property type="match status" value="1"/>
</dbReference>
<dbReference type="InterPro" id="IPR047050">
    <property type="entry name" value="NGN"/>
</dbReference>
<keyword evidence="1 5" id="KW-0806">Transcription termination</keyword>
<comment type="caution">
    <text evidence="10">The sequence shown here is derived from an EMBL/GenBank/DDBJ whole genome shotgun (WGS) entry which is preliminary data.</text>
</comment>
<keyword evidence="2 5" id="KW-0889">Transcription antitermination</keyword>
<dbReference type="InterPro" id="IPR005824">
    <property type="entry name" value="KOW"/>
</dbReference>
<dbReference type="SMART" id="SM00739">
    <property type="entry name" value="KOW"/>
    <property type="match status" value="1"/>
</dbReference>
<dbReference type="SUPFAM" id="SSF50104">
    <property type="entry name" value="Translation proteins SH3-like domain"/>
    <property type="match status" value="1"/>
</dbReference>
<dbReference type="HAMAP" id="MF_00948">
    <property type="entry name" value="NusG"/>
    <property type="match status" value="1"/>
</dbReference>
<dbReference type="GO" id="GO:0006353">
    <property type="term" value="P:DNA-templated transcription termination"/>
    <property type="evidence" value="ECO:0007669"/>
    <property type="project" value="UniProtKB-UniRule"/>
</dbReference>
<dbReference type="Pfam" id="PF02357">
    <property type="entry name" value="NusG"/>
    <property type="match status" value="1"/>
</dbReference>
<evidence type="ECO:0000256" key="4">
    <source>
        <dbReference type="ARBA" id="ARBA00023163"/>
    </source>
</evidence>
<comment type="function">
    <text evidence="5 7">Participates in transcription elongation, termination and antitermination.</text>
</comment>
<dbReference type="PANTHER" id="PTHR30265">
    <property type="entry name" value="RHO-INTERACTING TRANSCRIPTION TERMINATION FACTOR NUSG"/>
    <property type="match status" value="1"/>
</dbReference>
<evidence type="ECO:0000313" key="11">
    <source>
        <dbReference type="Proteomes" id="UP000309215"/>
    </source>
</evidence>
<dbReference type="InterPro" id="IPR006645">
    <property type="entry name" value="NGN-like_dom"/>
</dbReference>
<feature type="domain" description="NusG-like N-terminal" evidence="8">
    <location>
        <begin position="2"/>
        <end position="110"/>
    </location>
</feature>
<sequence>MAKKWYVIHTYSGYEAKVRDALQQRAKQHGLEDKIGEILIPSETVTENRPGGKQRVRQKLSLPGYIFAEMEMSETVWHLVKDTPKVTGFIGNQTPQEVPAPQIESLRRGIVEGAVKPKPKLTFEVGEEVRVLDGAFANFTGTVDDVKMDKQKLKVKVSIFGRPTSVELDFSAVEKR</sequence>
<protein>
    <recommendedName>
        <fullName evidence="5 6">Transcription termination/antitermination protein NusG</fullName>
    </recommendedName>
</protein>
<dbReference type="EMBL" id="SSMQ01000032">
    <property type="protein sequence ID" value="TKD03117.1"/>
    <property type="molecule type" value="Genomic_DNA"/>
</dbReference>